<name>A0ABM0URW1_CAMSA</name>
<feature type="compositionally biased region" description="Low complexity" evidence="1">
    <location>
        <begin position="348"/>
        <end position="376"/>
    </location>
</feature>
<sequence>MQEEKTAEFKLDLSDESVKRNTMKIVWMFQGVTLVDINEKGILKVKGYFDKYVMGEILQQEIDNSVDIIHKSEQNRISGFDTVYNYFHTPKTQEIVVFEFRVLNELIIPAAMEIIWEFSGVTSVEVEKDFYLRVKGGEIKKFYMVTKLKEVDKHVKIIWDGQDLEEAEPPKKQPDVGSSKLQTEPGIKTKNMYGYGYGVPAPQHEPFKRKQGINQAKQPLIYDAAARVHAPAGGPFVFNQHQWIKEANQLPIHDKQNANKPFLQPQKEGVYVAHNHGKKKQEGVFAKMFGLNKEQPQVKKEEGFKRDIQNAQHFDPQIKKGPDGKYHIYNPYDGGLQEIETSLARTLGSKGSTSSFKKTEFGSSGTRSHSSFSRSSSATNLSQSILQSSNTAYSSHSTLPSSSWNPSHSRSRSSENLSQSLSSTATYSSQPTISSNRVNPYQSLKSNGASGFTRGKSSQN</sequence>
<feature type="region of interest" description="Disordered" evidence="1">
    <location>
        <begin position="392"/>
        <end position="460"/>
    </location>
</feature>
<proteinExistence type="predicted"/>
<protein>
    <submittedName>
        <fullName evidence="3">Uncharacterized protein LOC104727836</fullName>
    </submittedName>
</protein>
<organism evidence="2 3">
    <name type="scientific">Camelina sativa</name>
    <name type="common">False flax</name>
    <name type="synonym">Myagrum sativum</name>
    <dbReference type="NCBI Taxonomy" id="90675"/>
    <lineage>
        <taxon>Eukaryota</taxon>
        <taxon>Viridiplantae</taxon>
        <taxon>Streptophyta</taxon>
        <taxon>Embryophyta</taxon>
        <taxon>Tracheophyta</taxon>
        <taxon>Spermatophyta</taxon>
        <taxon>Magnoliopsida</taxon>
        <taxon>eudicotyledons</taxon>
        <taxon>Gunneridae</taxon>
        <taxon>Pentapetalae</taxon>
        <taxon>rosids</taxon>
        <taxon>malvids</taxon>
        <taxon>Brassicales</taxon>
        <taxon>Brassicaceae</taxon>
        <taxon>Camelineae</taxon>
        <taxon>Camelina</taxon>
    </lineage>
</organism>
<gene>
    <name evidence="3" type="primary">LOC104727836</name>
</gene>
<dbReference type="Proteomes" id="UP000694864">
    <property type="component" value="Chromosome 2"/>
</dbReference>
<accession>A0ABM0URW1</accession>
<dbReference type="GeneID" id="104727836"/>
<dbReference type="RefSeq" id="XP_010445211.1">
    <property type="nucleotide sequence ID" value="XM_010446909.2"/>
</dbReference>
<feature type="compositionally biased region" description="Low complexity" evidence="1">
    <location>
        <begin position="394"/>
        <end position="430"/>
    </location>
</feature>
<evidence type="ECO:0000313" key="3">
    <source>
        <dbReference type="RefSeq" id="XP_010445211.1"/>
    </source>
</evidence>
<evidence type="ECO:0000256" key="1">
    <source>
        <dbReference type="SAM" id="MobiDB-lite"/>
    </source>
</evidence>
<evidence type="ECO:0000313" key="2">
    <source>
        <dbReference type="Proteomes" id="UP000694864"/>
    </source>
</evidence>
<reference evidence="2" key="1">
    <citation type="journal article" date="2014" name="Nat. Commun.">
        <title>The emerging biofuel crop Camelina sativa retains a highly undifferentiated hexaploid genome structure.</title>
        <authorList>
            <person name="Kagale S."/>
            <person name="Koh C."/>
            <person name="Nixon J."/>
            <person name="Bollina V."/>
            <person name="Clarke W.E."/>
            <person name="Tuteja R."/>
            <person name="Spillane C."/>
            <person name="Robinson S.J."/>
            <person name="Links M.G."/>
            <person name="Clarke C."/>
            <person name="Higgins E.E."/>
            <person name="Huebert T."/>
            <person name="Sharpe A.G."/>
            <person name="Parkin I.A."/>
        </authorList>
    </citation>
    <scope>NUCLEOTIDE SEQUENCE [LARGE SCALE GENOMIC DNA]</scope>
    <source>
        <strain evidence="2">cv. DH55</strain>
    </source>
</reference>
<feature type="compositionally biased region" description="Polar residues" evidence="1">
    <location>
        <begin position="431"/>
        <end position="460"/>
    </location>
</feature>
<feature type="region of interest" description="Disordered" evidence="1">
    <location>
        <begin position="347"/>
        <end position="376"/>
    </location>
</feature>
<reference evidence="3" key="2">
    <citation type="submission" date="2025-08" db="UniProtKB">
        <authorList>
            <consortium name="RefSeq"/>
        </authorList>
    </citation>
    <scope>IDENTIFICATION</scope>
    <source>
        <tissue evidence="3">Leaf</tissue>
    </source>
</reference>
<keyword evidence="2" id="KW-1185">Reference proteome</keyword>